<dbReference type="Pfam" id="PF06319">
    <property type="entry name" value="MmcB-like"/>
    <property type="match status" value="1"/>
</dbReference>
<dbReference type="InterPro" id="IPR009394">
    <property type="entry name" value="MmcB-like"/>
</dbReference>
<dbReference type="AlphaFoldDB" id="A0A1W6D0J9"/>
<sequence length="153" mass="16727">MNDASVPAQPGFRLARGVVRMLAGLGHAPLCEFVPAPGQRVDVISVAPSGEIWIVECKSCRADFVADRKWQGYLDWCDRFFWATDCDFPAQLLPEGDGLMVADAYGAEIIRPAPCARLAAARRARILRDIARTAACRLIRLSDPEAFTGPLPD</sequence>
<dbReference type="Proteomes" id="UP000193017">
    <property type="component" value="Chromosome"/>
</dbReference>
<reference evidence="1 2" key="1">
    <citation type="submission" date="2017-03" db="EMBL/GenBank/DDBJ databases">
        <title>Genome sequence of Paracoccus contaminans isolated from a water microcosm.</title>
        <authorList>
            <person name="Aurass P."/>
            <person name="Karste S."/>
            <person name="Trost E."/>
            <person name="Glaeser S.P."/>
            <person name="Kaempfer P."/>
            <person name="Flieger A."/>
        </authorList>
    </citation>
    <scope>NUCLEOTIDE SEQUENCE [LARGE SCALE GENOMIC DNA]</scope>
    <source>
        <strain evidence="2">RKI 16-01929T\LMG 29738T\CCM 8701T\CIP 111112T</strain>
    </source>
</reference>
<gene>
    <name evidence="1" type="ORF">B0A89_01510</name>
</gene>
<dbReference type="OrthoDB" id="5194526at2"/>
<evidence type="ECO:0000313" key="2">
    <source>
        <dbReference type="Proteomes" id="UP000193017"/>
    </source>
</evidence>
<dbReference type="RefSeq" id="WP_085378682.1">
    <property type="nucleotide sequence ID" value="NZ_CP020612.1"/>
</dbReference>
<dbReference type="KEGG" id="pcon:B0A89_01510"/>
<name>A0A1W6D0J9_9RHOB</name>
<organism evidence="1 2">
    <name type="scientific">Paracoccus contaminans</name>
    <dbReference type="NCBI Taxonomy" id="1945662"/>
    <lineage>
        <taxon>Bacteria</taxon>
        <taxon>Pseudomonadati</taxon>
        <taxon>Pseudomonadota</taxon>
        <taxon>Alphaproteobacteria</taxon>
        <taxon>Rhodobacterales</taxon>
        <taxon>Paracoccaceae</taxon>
        <taxon>Paracoccus</taxon>
    </lineage>
</organism>
<dbReference type="InterPro" id="IPR011335">
    <property type="entry name" value="Restrct_endonuc-II-like"/>
</dbReference>
<dbReference type="SUPFAM" id="SSF52980">
    <property type="entry name" value="Restriction endonuclease-like"/>
    <property type="match status" value="1"/>
</dbReference>
<dbReference type="EMBL" id="CP020612">
    <property type="protein sequence ID" value="ARJ70630.1"/>
    <property type="molecule type" value="Genomic_DNA"/>
</dbReference>
<keyword evidence="2" id="KW-1185">Reference proteome</keyword>
<accession>A0A1W6D0J9</accession>
<evidence type="ECO:0000313" key="1">
    <source>
        <dbReference type="EMBL" id="ARJ70630.1"/>
    </source>
</evidence>
<protein>
    <recommendedName>
        <fullName evidence="3">DNA repair protein MmcB-related protein</fullName>
    </recommendedName>
</protein>
<dbReference type="PIRSF" id="PIRSF031796">
    <property type="entry name" value="UPC031796"/>
    <property type="match status" value="1"/>
</dbReference>
<evidence type="ECO:0008006" key="3">
    <source>
        <dbReference type="Google" id="ProtNLM"/>
    </source>
</evidence>
<proteinExistence type="predicted"/>
<dbReference type="STRING" id="1945662.B0A89_01510"/>